<sequence>MYVMTFSSSSIISQFSGGTNVSGRRDLRISLLSRESTDVLAPTDRTWSRLKRKASISFLQFWLLLWTSTASTIVWRKTARNKFSAASVKFQRWRLFTMTLTWFVR</sequence>
<keyword evidence="3" id="KW-1185">Reference proteome</keyword>
<keyword evidence="1" id="KW-0472">Membrane</keyword>
<evidence type="ECO:0000256" key="1">
    <source>
        <dbReference type="SAM" id="Phobius"/>
    </source>
</evidence>
<organism evidence="2 3">
    <name type="scientific">Plakobranchus ocellatus</name>
    <dbReference type="NCBI Taxonomy" id="259542"/>
    <lineage>
        <taxon>Eukaryota</taxon>
        <taxon>Metazoa</taxon>
        <taxon>Spiralia</taxon>
        <taxon>Lophotrochozoa</taxon>
        <taxon>Mollusca</taxon>
        <taxon>Gastropoda</taxon>
        <taxon>Heterobranchia</taxon>
        <taxon>Euthyneura</taxon>
        <taxon>Panpulmonata</taxon>
        <taxon>Sacoglossa</taxon>
        <taxon>Placobranchoidea</taxon>
        <taxon>Plakobranchidae</taxon>
        <taxon>Plakobranchus</taxon>
    </lineage>
</organism>
<gene>
    <name evidence="2" type="ORF">PoB_001462400</name>
</gene>
<evidence type="ECO:0000313" key="3">
    <source>
        <dbReference type="Proteomes" id="UP000735302"/>
    </source>
</evidence>
<protein>
    <submittedName>
        <fullName evidence="2">Uncharacterized protein</fullName>
    </submittedName>
</protein>
<proteinExistence type="predicted"/>
<keyword evidence="1" id="KW-1133">Transmembrane helix</keyword>
<dbReference type="EMBL" id="BLXT01001839">
    <property type="protein sequence ID" value="GFN88118.1"/>
    <property type="molecule type" value="Genomic_DNA"/>
</dbReference>
<comment type="caution">
    <text evidence="2">The sequence shown here is derived from an EMBL/GenBank/DDBJ whole genome shotgun (WGS) entry which is preliminary data.</text>
</comment>
<feature type="transmembrane region" description="Helical" evidence="1">
    <location>
        <begin position="54"/>
        <end position="75"/>
    </location>
</feature>
<dbReference type="Proteomes" id="UP000735302">
    <property type="component" value="Unassembled WGS sequence"/>
</dbReference>
<name>A0AAV3Z226_9GAST</name>
<dbReference type="AlphaFoldDB" id="A0AAV3Z226"/>
<accession>A0AAV3Z226</accession>
<keyword evidence="1" id="KW-0812">Transmembrane</keyword>
<evidence type="ECO:0000313" key="2">
    <source>
        <dbReference type="EMBL" id="GFN88118.1"/>
    </source>
</evidence>
<reference evidence="2 3" key="1">
    <citation type="journal article" date="2021" name="Elife">
        <title>Chloroplast acquisition without the gene transfer in kleptoplastic sea slugs, Plakobranchus ocellatus.</title>
        <authorList>
            <person name="Maeda T."/>
            <person name="Takahashi S."/>
            <person name="Yoshida T."/>
            <person name="Shimamura S."/>
            <person name="Takaki Y."/>
            <person name="Nagai Y."/>
            <person name="Toyoda A."/>
            <person name="Suzuki Y."/>
            <person name="Arimoto A."/>
            <person name="Ishii H."/>
            <person name="Satoh N."/>
            <person name="Nishiyama T."/>
            <person name="Hasebe M."/>
            <person name="Maruyama T."/>
            <person name="Minagawa J."/>
            <person name="Obokata J."/>
            <person name="Shigenobu S."/>
        </authorList>
    </citation>
    <scope>NUCLEOTIDE SEQUENCE [LARGE SCALE GENOMIC DNA]</scope>
</reference>